<accession>A0ABQ0M9G8</accession>
<reference evidence="1" key="1">
    <citation type="submission" date="2014-09" db="EMBL/GenBank/DDBJ databases">
        <title>Genome sequence of the luminous mushroom Mycena chlorophos for searching fungal bioluminescence genes.</title>
        <authorList>
            <person name="Tanaka Y."/>
            <person name="Kasuga D."/>
            <person name="Oba Y."/>
            <person name="Hase S."/>
            <person name="Sato K."/>
            <person name="Oba Y."/>
            <person name="Sakakibara Y."/>
        </authorList>
    </citation>
    <scope>NUCLEOTIDE SEQUENCE</scope>
</reference>
<proteinExistence type="predicted"/>
<organism evidence="1 2">
    <name type="scientific">Mycena chlorophos</name>
    <name type="common">Agaric fungus</name>
    <name type="synonym">Agaricus chlorophos</name>
    <dbReference type="NCBI Taxonomy" id="658473"/>
    <lineage>
        <taxon>Eukaryota</taxon>
        <taxon>Fungi</taxon>
        <taxon>Dikarya</taxon>
        <taxon>Basidiomycota</taxon>
        <taxon>Agaricomycotina</taxon>
        <taxon>Agaricomycetes</taxon>
        <taxon>Agaricomycetidae</taxon>
        <taxon>Agaricales</taxon>
        <taxon>Marasmiineae</taxon>
        <taxon>Mycenaceae</taxon>
        <taxon>Mycena</taxon>
    </lineage>
</organism>
<dbReference type="Proteomes" id="UP000815677">
    <property type="component" value="Unassembled WGS sequence"/>
</dbReference>
<evidence type="ECO:0000313" key="1">
    <source>
        <dbReference type="EMBL" id="GAT59950.1"/>
    </source>
</evidence>
<gene>
    <name evidence="1" type="ORF">MCHLO_16164</name>
</gene>
<sequence>MLLASDASRSRPPLVSVAVTAVRNDQTRLCSTTRQLTCPLRKKIPQQAEYSTAAYYRYILYNTENKWKAYGLHGEIH</sequence>
<name>A0ABQ0M9G8_MYCCL</name>
<protein>
    <submittedName>
        <fullName evidence="1">Uncharacterized protein</fullName>
    </submittedName>
</protein>
<dbReference type="EMBL" id="DF849927">
    <property type="protein sequence ID" value="GAT59950.1"/>
    <property type="molecule type" value="Genomic_DNA"/>
</dbReference>
<keyword evidence="2" id="KW-1185">Reference proteome</keyword>
<evidence type="ECO:0000313" key="2">
    <source>
        <dbReference type="Proteomes" id="UP000815677"/>
    </source>
</evidence>